<evidence type="ECO:0000313" key="3">
    <source>
        <dbReference type="EMBL" id="EPS95966.1"/>
    </source>
</evidence>
<dbReference type="PANTHER" id="PTHR43086">
    <property type="entry name" value="VERY-LONG-CHAIN 3-OXOOACYL-COA REDUCTASE"/>
    <property type="match status" value="1"/>
</dbReference>
<organism evidence="3 4">
    <name type="scientific">Fomitopsis schrenkii</name>
    <name type="common">Brown rot fungus</name>
    <dbReference type="NCBI Taxonomy" id="2126942"/>
    <lineage>
        <taxon>Eukaryota</taxon>
        <taxon>Fungi</taxon>
        <taxon>Dikarya</taxon>
        <taxon>Basidiomycota</taxon>
        <taxon>Agaricomycotina</taxon>
        <taxon>Agaricomycetes</taxon>
        <taxon>Polyporales</taxon>
        <taxon>Fomitopsis</taxon>
    </lineage>
</organism>
<dbReference type="InterPro" id="IPR036291">
    <property type="entry name" value="NAD(P)-bd_dom_sf"/>
</dbReference>
<dbReference type="GO" id="GO:0005783">
    <property type="term" value="C:endoplasmic reticulum"/>
    <property type="evidence" value="ECO:0007669"/>
    <property type="project" value="TreeGrafter"/>
</dbReference>
<keyword evidence="2" id="KW-0560">Oxidoreductase</keyword>
<gene>
    <name evidence="3" type="ORF">FOMPIDRAFT_1025549</name>
</gene>
<evidence type="ECO:0008006" key="5">
    <source>
        <dbReference type="Google" id="ProtNLM"/>
    </source>
</evidence>
<dbReference type="GO" id="GO:0016491">
    <property type="term" value="F:oxidoreductase activity"/>
    <property type="evidence" value="ECO:0007669"/>
    <property type="project" value="UniProtKB-KW"/>
</dbReference>
<dbReference type="PANTHER" id="PTHR43086:SF2">
    <property type="entry name" value="HYDROXYSTEROID DEHYDROGENASE-LIKE PROTEIN 1"/>
    <property type="match status" value="1"/>
</dbReference>
<reference evidence="3 4" key="1">
    <citation type="journal article" date="2012" name="Science">
        <title>The Paleozoic origin of enzymatic lignin decomposition reconstructed from 31 fungal genomes.</title>
        <authorList>
            <person name="Floudas D."/>
            <person name="Binder M."/>
            <person name="Riley R."/>
            <person name="Barry K."/>
            <person name="Blanchette R.A."/>
            <person name="Henrissat B."/>
            <person name="Martinez A.T."/>
            <person name="Otillar R."/>
            <person name="Spatafora J.W."/>
            <person name="Yadav J.S."/>
            <person name="Aerts A."/>
            <person name="Benoit I."/>
            <person name="Boyd A."/>
            <person name="Carlson A."/>
            <person name="Copeland A."/>
            <person name="Coutinho P.M."/>
            <person name="de Vries R.P."/>
            <person name="Ferreira P."/>
            <person name="Findley K."/>
            <person name="Foster B."/>
            <person name="Gaskell J."/>
            <person name="Glotzer D."/>
            <person name="Gorecki P."/>
            <person name="Heitman J."/>
            <person name="Hesse C."/>
            <person name="Hori C."/>
            <person name="Igarashi K."/>
            <person name="Jurgens J.A."/>
            <person name="Kallen N."/>
            <person name="Kersten P."/>
            <person name="Kohler A."/>
            <person name="Kuees U."/>
            <person name="Kumar T.K.A."/>
            <person name="Kuo A."/>
            <person name="LaButti K."/>
            <person name="Larrondo L.F."/>
            <person name="Lindquist E."/>
            <person name="Ling A."/>
            <person name="Lombard V."/>
            <person name="Lucas S."/>
            <person name="Lundell T."/>
            <person name="Martin R."/>
            <person name="McLaughlin D.J."/>
            <person name="Morgenstern I."/>
            <person name="Morin E."/>
            <person name="Murat C."/>
            <person name="Nagy L.G."/>
            <person name="Nolan M."/>
            <person name="Ohm R.A."/>
            <person name="Patyshakuliyeva A."/>
            <person name="Rokas A."/>
            <person name="Ruiz-Duenas F.J."/>
            <person name="Sabat G."/>
            <person name="Salamov A."/>
            <person name="Samejima M."/>
            <person name="Schmutz J."/>
            <person name="Slot J.C."/>
            <person name="St John F."/>
            <person name="Stenlid J."/>
            <person name="Sun H."/>
            <person name="Sun S."/>
            <person name="Syed K."/>
            <person name="Tsang A."/>
            <person name="Wiebenga A."/>
            <person name="Young D."/>
            <person name="Pisabarro A."/>
            <person name="Eastwood D.C."/>
            <person name="Martin F."/>
            <person name="Cullen D."/>
            <person name="Grigoriev I.V."/>
            <person name="Hibbett D.S."/>
        </authorList>
    </citation>
    <scope>NUCLEOTIDE SEQUENCE</scope>
    <source>
        <strain evidence="4">FP-58527</strain>
    </source>
</reference>
<accession>S8DRR8</accession>
<dbReference type="Proteomes" id="UP000015241">
    <property type="component" value="Unassembled WGS sequence"/>
</dbReference>
<dbReference type="SUPFAM" id="SSF51735">
    <property type="entry name" value="NAD(P)-binding Rossmann-fold domains"/>
    <property type="match status" value="2"/>
</dbReference>
<evidence type="ECO:0000256" key="1">
    <source>
        <dbReference type="ARBA" id="ARBA00022857"/>
    </source>
</evidence>
<evidence type="ECO:0000256" key="2">
    <source>
        <dbReference type="ARBA" id="ARBA00023002"/>
    </source>
</evidence>
<name>S8DRR8_FOMSC</name>
<dbReference type="InParanoid" id="S8DRR8"/>
<keyword evidence="1" id="KW-0521">NADP</keyword>
<dbReference type="HOGENOM" id="CLU_1017612_0_0_1"/>
<feature type="non-terminal residue" evidence="3">
    <location>
        <position position="1"/>
    </location>
</feature>
<dbReference type="Gene3D" id="3.40.50.720">
    <property type="entry name" value="NAD(P)-binding Rossmann-like Domain"/>
    <property type="match status" value="1"/>
</dbReference>
<proteinExistence type="predicted"/>
<dbReference type="GO" id="GO:0030497">
    <property type="term" value="P:fatty acid elongation"/>
    <property type="evidence" value="ECO:0007669"/>
    <property type="project" value="TreeGrafter"/>
</dbReference>
<dbReference type="STRING" id="743788.S8DRR8"/>
<dbReference type="EMBL" id="KE504196">
    <property type="protein sequence ID" value="EPS95966.1"/>
    <property type="molecule type" value="Genomic_DNA"/>
</dbReference>
<evidence type="ECO:0000313" key="4">
    <source>
        <dbReference type="Proteomes" id="UP000015241"/>
    </source>
</evidence>
<dbReference type="AlphaFoldDB" id="S8DRR8"/>
<dbReference type="OrthoDB" id="47007at2759"/>
<protein>
    <recommendedName>
        <fullName evidence="5">NAD-binding protein</fullName>
    </recommendedName>
</protein>
<sequence>KIRTVIAEIKASGGNGDIPYFVADAKTGGHDFAQLLAPFADLHITTDGISEAELLETIFWNDVFPLLLTRALLPQLRATAQRGPFLAQFVGSQAALTSPVTMTTYAATKGFLAALSRGLDNDEQLWGTPTGVRFEYLSVGNVSTPGNPQDLRATAQRGPVLAQFVGSQAALASPVTMTTYAATKGFLATLSRGLDNDEQLWGTPTGVRFEYLSVGNVSTPGNPQDVSLMTPSAPAFAKATIGCGKRFYTPSLPHAILGSATAVLPERTTDAIAA</sequence>
<keyword evidence="4" id="KW-1185">Reference proteome</keyword>